<dbReference type="EMBL" id="BARV01013182">
    <property type="protein sequence ID" value="GAI12530.1"/>
    <property type="molecule type" value="Genomic_DNA"/>
</dbReference>
<reference evidence="1" key="1">
    <citation type="journal article" date="2014" name="Front. Microbiol.">
        <title>High frequency of phylogenetically diverse reductive dehalogenase-homologous genes in deep subseafloor sedimentary metagenomes.</title>
        <authorList>
            <person name="Kawai M."/>
            <person name="Futagami T."/>
            <person name="Toyoda A."/>
            <person name="Takaki Y."/>
            <person name="Nishi S."/>
            <person name="Hori S."/>
            <person name="Arai W."/>
            <person name="Tsubouchi T."/>
            <person name="Morono Y."/>
            <person name="Uchiyama I."/>
            <person name="Ito T."/>
            <person name="Fujiyama A."/>
            <person name="Inagaki F."/>
            <person name="Takami H."/>
        </authorList>
    </citation>
    <scope>NUCLEOTIDE SEQUENCE</scope>
    <source>
        <strain evidence="1">Expedition CK06-06</strain>
    </source>
</reference>
<gene>
    <name evidence="1" type="ORF">S06H3_23981</name>
</gene>
<protein>
    <submittedName>
        <fullName evidence="1">Uncharacterized protein</fullName>
    </submittedName>
</protein>
<proteinExistence type="predicted"/>
<feature type="non-terminal residue" evidence="1">
    <location>
        <position position="164"/>
    </location>
</feature>
<sequence>RRDYKIDIIFFTNDVAFRKYENIKQDFYFGKIAKYLKNNKYLFIERPSQMNVKHSSTLFRKKVIFFDGLLLISLIKNFYKIIKIKYKNEYNIKEWKNFSEKCYQINFKIFSADFLLQTIRKIIFSLIPKIIIQVGASRILLKKFSPKIILEINGNESSVIALNF</sequence>
<organism evidence="1">
    <name type="scientific">marine sediment metagenome</name>
    <dbReference type="NCBI Taxonomy" id="412755"/>
    <lineage>
        <taxon>unclassified sequences</taxon>
        <taxon>metagenomes</taxon>
        <taxon>ecological metagenomes</taxon>
    </lineage>
</organism>
<name>X1MCY0_9ZZZZ</name>
<dbReference type="AlphaFoldDB" id="X1MCY0"/>
<accession>X1MCY0</accession>
<evidence type="ECO:0000313" key="1">
    <source>
        <dbReference type="EMBL" id="GAI12530.1"/>
    </source>
</evidence>
<comment type="caution">
    <text evidence="1">The sequence shown here is derived from an EMBL/GenBank/DDBJ whole genome shotgun (WGS) entry which is preliminary data.</text>
</comment>
<feature type="non-terminal residue" evidence="1">
    <location>
        <position position="1"/>
    </location>
</feature>